<dbReference type="EMBL" id="KQ965739">
    <property type="protein sequence ID" value="KXS19305.1"/>
    <property type="molecule type" value="Genomic_DNA"/>
</dbReference>
<keyword evidence="3 8" id="KW-0812">Transmembrane</keyword>
<evidence type="ECO:0000256" key="1">
    <source>
        <dbReference type="ARBA" id="ARBA00004370"/>
    </source>
</evidence>
<feature type="transmembrane region" description="Helical" evidence="8">
    <location>
        <begin position="12"/>
        <end position="32"/>
    </location>
</feature>
<evidence type="ECO:0000256" key="8">
    <source>
        <dbReference type="SAM" id="Phobius"/>
    </source>
</evidence>
<organism evidence="10 11">
    <name type="scientific">Gonapodya prolifera (strain JEL478)</name>
    <name type="common">Monoblepharis prolifera</name>
    <dbReference type="NCBI Taxonomy" id="1344416"/>
    <lineage>
        <taxon>Eukaryota</taxon>
        <taxon>Fungi</taxon>
        <taxon>Fungi incertae sedis</taxon>
        <taxon>Chytridiomycota</taxon>
        <taxon>Chytridiomycota incertae sedis</taxon>
        <taxon>Monoblepharidomycetes</taxon>
        <taxon>Monoblepharidales</taxon>
        <taxon>Gonapodyaceae</taxon>
        <taxon>Gonapodya</taxon>
    </lineage>
</organism>
<dbReference type="Gene3D" id="3.20.20.190">
    <property type="entry name" value="Phosphatidylinositol (PI) phosphodiesterase"/>
    <property type="match status" value="1"/>
</dbReference>
<comment type="subcellular location">
    <subcellularLocation>
        <location evidence="1">Membrane</location>
    </subcellularLocation>
</comment>
<proteinExistence type="inferred from homology"/>
<evidence type="ECO:0000259" key="9">
    <source>
        <dbReference type="PROSITE" id="PS51704"/>
    </source>
</evidence>
<feature type="domain" description="GP-PDE" evidence="9">
    <location>
        <begin position="58"/>
        <end position="319"/>
    </location>
</feature>
<name>A0A139AS62_GONPJ</name>
<dbReference type="Pfam" id="PF03009">
    <property type="entry name" value="GDPD"/>
    <property type="match status" value="1"/>
</dbReference>
<evidence type="ECO:0000256" key="7">
    <source>
        <dbReference type="ARBA" id="ARBA00023136"/>
    </source>
</evidence>
<evidence type="ECO:0000313" key="11">
    <source>
        <dbReference type="Proteomes" id="UP000070544"/>
    </source>
</evidence>
<evidence type="ECO:0000313" key="10">
    <source>
        <dbReference type="EMBL" id="KXS19305.1"/>
    </source>
</evidence>
<dbReference type="InterPro" id="IPR017946">
    <property type="entry name" value="PLC-like_Pdiesterase_TIM-brl"/>
</dbReference>
<dbReference type="SUPFAM" id="SSF51695">
    <property type="entry name" value="PLC-like phosphodiesterases"/>
    <property type="match status" value="1"/>
</dbReference>
<dbReference type="GO" id="GO:0008081">
    <property type="term" value="F:phosphoric diester hydrolase activity"/>
    <property type="evidence" value="ECO:0007669"/>
    <property type="project" value="InterPro"/>
</dbReference>
<evidence type="ECO:0000256" key="2">
    <source>
        <dbReference type="ARBA" id="ARBA00007277"/>
    </source>
</evidence>
<dbReference type="InterPro" id="IPR052271">
    <property type="entry name" value="GDPD-Related"/>
</dbReference>
<dbReference type="InterPro" id="IPR030395">
    <property type="entry name" value="GP_PDE_dom"/>
</dbReference>
<evidence type="ECO:0000256" key="5">
    <source>
        <dbReference type="ARBA" id="ARBA00022989"/>
    </source>
</evidence>
<protein>
    <submittedName>
        <fullName evidence="10">PLC-like phosphodiesterase</fullName>
    </submittedName>
</protein>
<gene>
    <name evidence="10" type="ORF">M427DRAFT_473777</name>
</gene>
<dbReference type="AlphaFoldDB" id="A0A139AS62"/>
<keyword evidence="6" id="KW-0443">Lipid metabolism</keyword>
<dbReference type="PANTHER" id="PTHR42758:SF2">
    <property type="entry name" value="PHOSPHATIDYLGLYCEROL PHOSPHOLIPASE C"/>
    <property type="match status" value="1"/>
</dbReference>
<sequence>MIAIPAGAGASVVLASLGVGVISFTIVSRYFLRNPSILWSREIANRPRLKQVEAWDKPFVFSHRGGREEEVENSFEAFVHSATKIPEVMLETDAYLTKDDKVVLFHDEDMERMCGVKGKIRDFNFDELPALIPSAVVKANNPRTTARVTKIPLLEDLFRAFPNHVIYVECKPPVKELVPAVHELINKYDRKDRTVWGSLGYTWMSELCYATDPTIPLYTVRGNILKYWAAYLFGILPFLPIKETTILVFDTHGIKNHFFRVALNMMQPGFIRHLKERGIITQAIGSVAATNDENGWERSEKAGCDGICTDVPAKMWLYYAKKRGLM</sequence>
<dbReference type="PANTHER" id="PTHR42758">
    <property type="entry name" value="PHOSPHATIDYLGLYCEROL PHOSPHOLIPASE C"/>
    <property type="match status" value="1"/>
</dbReference>
<dbReference type="OrthoDB" id="1058301at2759"/>
<evidence type="ECO:0000256" key="3">
    <source>
        <dbReference type="ARBA" id="ARBA00022692"/>
    </source>
</evidence>
<reference evidence="10 11" key="1">
    <citation type="journal article" date="2015" name="Genome Biol. Evol.">
        <title>Phylogenomic analyses indicate that early fungi evolved digesting cell walls of algal ancestors of land plants.</title>
        <authorList>
            <person name="Chang Y."/>
            <person name="Wang S."/>
            <person name="Sekimoto S."/>
            <person name="Aerts A.L."/>
            <person name="Choi C."/>
            <person name="Clum A."/>
            <person name="LaButti K.M."/>
            <person name="Lindquist E.A."/>
            <person name="Yee Ngan C."/>
            <person name="Ohm R.A."/>
            <person name="Salamov A.A."/>
            <person name="Grigoriev I.V."/>
            <person name="Spatafora J.W."/>
            <person name="Berbee M.L."/>
        </authorList>
    </citation>
    <scope>NUCLEOTIDE SEQUENCE [LARGE SCALE GENOMIC DNA]</scope>
    <source>
        <strain evidence="10 11">JEL478</strain>
    </source>
</reference>
<keyword evidence="5 8" id="KW-1133">Transmembrane helix</keyword>
<dbReference type="PROSITE" id="PS51704">
    <property type="entry name" value="GP_PDE"/>
    <property type="match status" value="1"/>
</dbReference>
<dbReference type="Proteomes" id="UP000070544">
    <property type="component" value="Unassembled WGS sequence"/>
</dbReference>
<dbReference type="GO" id="GO:0005737">
    <property type="term" value="C:cytoplasm"/>
    <property type="evidence" value="ECO:0007669"/>
    <property type="project" value="UniProtKB-ARBA"/>
</dbReference>
<comment type="similarity">
    <text evidence="2">Belongs to the glycerophosphoryl diester phosphodiesterase family.</text>
</comment>
<keyword evidence="11" id="KW-1185">Reference proteome</keyword>
<dbReference type="GO" id="GO:0016020">
    <property type="term" value="C:membrane"/>
    <property type="evidence" value="ECO:0007669"/>
    <property type="project" value="UniProtKB-SubCell"/>
</dbReference>
<keyword evidence="7 8" id="KW-0472">Membrane</keyword>
<evidence type="ECO:0000256" key="4">
    <source>
        <dbReference type="ARBA" id="ARBA00022801"/>
    </source>
</evidence>
<dbReference type="STRING" id="1344416.A0A139AS62"/>
<dbReference type="GO" id="GO:0046475">
    <property type="term" value="P:glycerophospholipid catabolic process"/>
    <property type="evidence" value="ECO:0007669"/>
    <property type="project" value="TreeGrafter"/>
</dbReference>
<dbReference type="OMA" id="MWVLNTE"/>
<accession>A0A139AS62</accession>
<keyword evidence="4" id="KW-0378">Hydrolase</keyword>
<evidence type="ECO:0000256" key="6">
    <source>
        <dbReference type="ARBA" id="ARBA00023098"/>
    </source>
</evidence>